<gene>
    <name evidence="3" type="primary">traG</name>
    <name evidence="3" type="ORF">E4P47_09130</name>
</gene>
<dbReference type="SUPFAM" id="SSF52540">
    <property type="entry name" value="P-loop containing nucleoside triphosphate hydrolases"/>
    <property type="match status" value="1"/>
</dbReference>
<dbReference type="Gene3D" id="3.40.50.300">
    <property type="entry name" value="P-loop containing nucleotide triphosphate hydrolases"/>
    <property type="match status" value="1"/>
</dbReference>
<evidence type="ECO:0000259" key="2">
    <source>
        <dbReference type="Pfam" id="PF19044"/>
    </source>
</evidence>
<proteinExistence type="predicted"/>
<dbReference type="InterPro" id="IPR022509">
    <property type="entry name" value="Conjugation_ATPase_TraG"/>
</dbReference>
<sequence>MFKTKKKVSPLQEVLPIVAVENDFLISKQATFTACYEVTLPEIFSLSEIDYEKIQSVWYRAINILPDLTVVHKQDHFISKRYEVDFGAKEFSFFDKAYERHFLERPYQDHKCYLYITKCNPKNFRTETLFSTLTHRRLLPYGALDMEALEIFSDKLLQFEEIFGEGSFMKIRRLTKEELVGTSVGGDGHSIKKGIVEEYLTLFQDIPLTDISLHEDHVKVGNYYVDAHCVSNIDYLPNMVTSSVNNDMYSVGNNKQQLSFLSPIGLLLPCDHIVNQYIYLEDTKEVVKRLEQKKNILISVSSIATNNQGSRDSLIEFLNVQGKDAARLVRSHINVLSFSESPEERKKLNAKVAAALSKCDIMPYRDTITVPQIFWAGIPGCGNDISPDDTFVCFLSTVTCLMTLETNYRDSPSPFGIKLCERLSGRPVHVDISDEPMKKGIINNRNKFIVGPSGSGKSFFMNHMLRQYYEQGTHVVIVDVGHSYEHLCQIINIKTKGEDGIYYTYDENNPLSFNPFYT</sequence>
<dbReference type="Pfam" id="PF12991">
    <property type="entry name" value="DUF3875"/>
    <property type="match status" value="1"/>
</dbReference>
<dbReference type="InterPro" id="IPR024451">
    <property type="entry name" value="TraG_N_Bacteroidetes"/>
</dbReference>
<dbReference type="AlphaFoldDB" id="A0A4Y8WM16"/>
<evidence type="ECO:0000313" key="3">
    <source>
        <dbReference type="EMBL" id="TFH94060.1"/>
    </source>
</evidence>
<feature type="domain" description="TraG N-terminal Bacteroidetes" evidence="1">
    <location>
        <begin position="6"/>
        <end position="55"/>
    </location>
</feature>
<name>A0A4Y8WM16_9PORP</name>
<feature type="domain" description="TraG P-loop" evidence="2">
    <location>
        <begin position="416"/>
        <end position="518"/>
    </location>
</feature>
<organism evidence="3 4">
    <name type="scientific">Porphyromonas levii</name>
    <dbReference type="NCBI Taxonomy" id="28114"/>
    <lineage>
        <taxon>Bacteria</taxon>
        <taxon>Pseudomonadati</taxon>
        <taxon>Bacteroidota</taxon>
        <taxon>Bacteroidia</taxon>
        <taxon>Bacteroidales</taxon>
        <taxon>Porphyromonadaceae</taxon>
        <taxon>Porphyromonas</taxon>
    </lineage>
</organism>
<dbReference type="NCBIfam" id="TIGR03783">
    <property type="entry name" value="Bac_Flav_CT_G"/>
    <property type="match status" value="1"/>
</dbReference>
<dbReference type="InterPro" id="IPR043964">
    <property type="entry name" value="P-loop_TraG"/>
</dbReference>
<comment type="caution">
    <text evidence="3">The sequence shown here is derived from an EMBL/GenBank/DDBJ whole genome shotgun (WGS) entry which is preliminary data.</text>
</comment>
<dbReference type="Proteomes" id="UP000297225">
    <property type="component" value="Unassembled WGS sequence"/>
</dbReference>
<accession>A0A4Y8WM16</accession>
<dbReference type="STRING" id="1122973.GCA_000379925_01992"/>
<dbReference type="PANTHER" id="PTHR38467">
    <property type="match status" value="1"/>
</dbReference>
<evidence type="ECO:0000259" key="1">
    <source>
        <dbReference type="Pfam" id="PF12991"/>
    </source>
</evidence>
<dbReference type="Pfam" id="PF19044">
    <property type="entry name" value="P-loop_TraG"/>
    <property type="match status" value="1"/>
</dbReference>
<dbReference type="EMBL" id="SPNC01000202">
    <property type="protein sequence ID" value="TFH94060.1"/>
    <property type="molecule type" value="Genomic_DNA"/>
</dbReference>
<dbReference type="InterPro" id="IPR053155">
    <property type="entry name" value="F-pilin_assembly_TraC"/>
</dbReference>
<keyword evidence="4" id="KW-1185">Reference proteome</keyword>
<reference evidence="3 4" key="1">
    <citation type="submission" date="2019-03" db="EMBL/GenBank/DDBJ databases">
        <title>Porphyromonas levii Isolated from the Uterus of Dairy Cows.</title>
        <authorList>
            <person name="Francis A.M."/>
        </authorList>
    </citation>
    <scope>NUCLEOTIDE SEQUENCE [LARGE SCALE GENOMIC DNA]</scope>
    <source>
        <strain evidence="3 4">AF5678</strain>
    </source>
</reference>
<feature type="non-terminal residue" evidence="3">
    <location>
        <position position="518"/>
    </location>
</feature>
<dbReference type="InterPro" id="IPR027417">
    <property type="entry name" value="P-loop_NTPase"/>
</dbReference>
<evidence type="ECO:0000313" key="4">
    <source>
        <dbReference type="Proteomes" id="UP000297225"/>
    </source>
</evidence>
<dbReference type="RefSeq" id="WP_134852668.1">
    <property type="nucleotide sequence ID" value="NZ_SPNC01000202.1"/>
</dbReference>
<dbReference type="PANTHER" id="PTHR38467:SF1">
    <property type="entry name" value="CONJUGATIVE TRANSFER: ASSEMBLY"/>
    <property type="match status" value="1"/>
</dbReference>
<protein>
    <submittedName>
        <fullName evidence="3">TraG family conjugative transposon ATPase</fullName>
    </submittedName>
</protein>